<reference evidence="1" key="1">
    <citation type="journal article" date="2021" name="Proc. Natl. Acad. Sci. U.S.A.">
        <title>A Catalog of Tens of Thousands of Viruses from Human Metagenomes Reveals Hidden Associations with Chronic Diseases.</title>
        <authorList>
            <person name="Tisza M.J."/>
            <person name="Buck C.B."/>
        </authorList>
    </citation>
    <scope>NUCLEOTIDE SEQUENCE</scope>
    <source>
        <strain evidence="1">Ct8eG6</strain>
    </source>
</reference>
<protein>
    <submittedName>
        <fullName evidence="1">Uncharacterized protein</fullName>
    </submittedName>
</protein>
<sequence length="84" mass="9463">MRYIHGDISHFLYKVIKRGEMMTDILCCKSKCLNNKKGKCTANVIEYDGLCQTYITQGNARKSTCGLCVRSNGKLKRKGGEVLK</sequence>
<proteinExistence type="predicted"/>
<name>A0A8S5NYY2_9CAUD</name>
<accession>A0A8S5NYY2</accession>
<organism evidence="1">
    <name type="scientific">Podoviridae sp. ct8eG6</name>
    <dbReference type="NCBI Taxonomy" id="2825223"/>
    <lineage>
        <taxon>Viruses</taxon>
        <taxon>Duplodnaviria</taxon>
        <taxon>Heunggongvirae</taxon>
        <taxon>Uroviricota</taxon>
        <taxon>Caudoviricetes</taxon>
    </lineage>
</organism>
<dbReference type="EMBL" id="BK015276">
    <property type="protein sequence ID" value="DAD99163.1"/>
    <property type="molecule type" value="Genomic_DNA"/>
</dbReference>
<evidence type="ECO:0000313" key="1">
    <source>
        <dbReference type="EMBL" id="DAD99163.1"/>
    </source>
</evidence>